<evidence type="ECO:0000313" key="3">
    <source>
        <dbReference type="Proteomes" id="UP000076532"/>
    </source>
</evidence>
<name>A0A166H3Y7_9AGAM</name>
<keyword evidence="3" id="KW-1185">Reference proteome</keyword>
<reference evidence="2 3" key="1">
    <citation type="journal article" date="2016" name="Mol. Biol. Evol.">
        <title>Comparative Genomics of Early-Diverging Mushroom-Forming Fungi Provides Insights into the Origins of Lignocellulose Decay Capabilities.</title>
        <authorList>
            <person name="Nagy L.G."/>
            <person name="Riley R."/>
            <person name="Tritt A."/>
            <person name="Adam C."/>
            <person name="Daum C."/>
            <person name="Floudas D."/>
            <person name="Sun H."/>
            <person name="Yadav J.S."/>
            <person name="Pangilinan J."/>
            <person name="Larsson K.H."/>
            <person name="Matsuura K."/>
            <person name="Barry K."/>
            <person name="Labutti K."/>
            <person name="Kuo R."/>
            <person name="Ohm R.A."/>
            <person name="Bhattacharya S.S."/>
            <person name="Shirouzu T."/>
            <person name="Yoshinaga Y."/>
            <person name="Martin F.M."/>
            <person name="Grigoriev I.V."/>
            <person name="Hibbett D.S."/>
        </authorList>
    </citation>
    <scope>NUCLEOTIDE SEQUENCE [LARGE SCALE GENOMIC DNA]</scope>
    <source>
        <strain evidence="2 3">CBS 109695</strain>
    </source>
</reference>
<feature type="compositionally biased region" description="Pro residues" evidence="1">
    <location>
        <begin position="77"/>
        <end position="93"/>
    </location>
</feature>
<proteinExistence type="predicted"/>
<feature type="compositionally biased region" description="Low complexity" evidence="1">
    <location>
        <begin position="101"/>
        <end position="136"/>
    </location>
</feature>
<protein>
    <submittedName>
        <fullName evidence="2">Uncharacterized protein</fullName>
    </submittedName>
</protein>
<sequence>MGSLPKSVVALTYIPPPVRDLAVPWSREPRHLLLTLTQILTLSLTVIPQTRRYSTPRAHPFMTSSTRTPSLRTTPALTPPPNPHPNLTSPPPAGTQFSLAPRSPSYSTPSPPSSSQRTFPSIPALPPSSSSSSCTSGCARMGSRIWERRR</sequence>
<evidence type="ECO:0000256" key="1">
    <source>
        <dbReference type="SAM" id="MobiDB-lite"/>
    </source>
</evidence>
<accession>A0A166H3Y7</accession>
<dbReference type="AlphaFoldDB" id="A0A166H3Y7"/>
<feature type="region of interest" description="Disordered" evidence="1">
    <location>
        <begin position="51"/>
        <end position="150"/>
    </location>
</feature>
<organism evidence="2 3">
    <name type="scientific">Athelia psychrophila</name>
    <dbReference type="NCBI Taxonomy" id="1759441"/>
    <lineage>
        <taxon>Eukaryota</taxon>
        <taxon>Fungi</taxon>
        <taxon>Dikarya</taxon>
        <taxon>Basidiomycota</taxon>
        <taxon>Agaricomycotina</taxon>
        <taxon>Agaricomycetes</taxon>
        <taxon>Agaricomycetidae</taxon>
        <taxon>Atheliales</taxon>
        <taxon>Atheliaceae</taxon>
        <taxon>Athelia</taxon>
    </lineage>
</organism>
<evidence type="ECO:0000313" key="2">
    <source>
        <dbReference type="EMBL" id="KZP18455.1"/>
    </source>
</evidence>
<dbReference type="EMBL" id="KV417572">
    <property type="protein sequence ID" value="KZP18455.1"/>
    <property type="molecule type" value="Genomic_DNA"/>
</dbReference>
<dbReference type="Proteomes" id="UP000076532">
    <property type="component" value="Unassembled WGS sequence"/>
</dbReference>
<gene>
    <name evidence="2" type="ORF">FIBSPDRAFT_863705</name>
</gene>
<feature type="compositionally biased region" description="Low complexity" evidence="1">
    <location>
        <begin position="63"/>
        <end position="76"/>
    </location>
</feature>